<name>A0ACD1IHV7_9EURO</name>
<evidence type="ECO:0000313" key="2">
    <source>
        <dbReference type="Proteomes" id="UP000249748"/>
    </source>
</evidence>
<proteinExistence type="predicted"/>
<sequence length="164" mass="17205">MRPACYTLLQQSGSILITAPSQIMANEDQSPYSNEEYTVGWICALPVEFAAAKGMLDEEHGNPQMPPSKADSNSYLLGSIGKFKVVVACLPLDQLGAASAAICAKEMLFTFPKIRGLLVGIGAGIPGVGDSPDIHLGDVVVSSSKESRGVVVYDFGRQLADGSA</sequence>
<dbReference type="EMBL" id="KZ824545">
    <property type="protein sequence ID" value="RAK90216.1"/>
    <property type="molecule type" value="Genomic_DNA"/>
</dbReference>
<keyword evidence="2" id="KW-1185">Reference proteome</keyword>
<protein>
    <submittedName>
        <fullName evidence="1">Uncharacterized protein</fullName>
    </submittedName>
</protein>
<dbReference type="Proteomes" id="UP000249748">
    <property type="component" value="Unassembled WGS sequence"/>
</dbReference>
<gene>
    <name evidence="1" type="ORF">BO79DRAFT_208463</name>
</gene>
<organism evidence="1 2">
    <name type="scientific">Aspergillus costaricaensis CBS 115574</name>
    <dbReference type="NCBI Taxonomy" id="1448317"/>
    <lineage>
        <taxon>Eukaryota</taxon>
        <taxon>Fungi</taxon>
        <taxon>Dikarya</taxon>
        <taxon>Ascomycota</taxon>
        <taxon>Pezizomycotina</taxon>
        <taxon>Eurotiomycetes</taxon>
        <taxon>Eurotiomycetidae</taxon>
        <taxon>Eurotiales</taxon>
        <taxon>Aspergillaceae</taxon>
        <taxon>Aspergillus</taxon>
        <taxon>Aspergillus subgen. Circumdati</taxon>
    </lineage>
</organism>
<reference evidence="1" key="1">
    <citation type="submission" date="2018-02" db="EMBL/GenBank/DDBJ databases">
        <title>The genomes of Aspergillus section Nigri reveals drivers in fungal speciation.</title>
        <authorList>
            <consortium name="DOE Joint Genome Institute"/>
            <person name="Vesth T.C."/>
            <person name="Nybo J."/>
            <person name="Theobald S."/>
            <person name="Brandl J."/>
            <person name="Frisvad J.C."/>
            <person name="Nielsen K.F."/>
            <person name="Lyhne E.K."/>
            <person name="Kogle M.E."/>
            <person name="Kuo A."/>
            <person name="Riley R."/>
            <person name="Clum A."/>
            <person name="Nolan M."/>
            <person name="Lipzen A."/>
            <person name="Salamov A."/>
            <person name="Henrissat B."/>
            <person name="Wiebenga A."/>
            <person name="De vries R.P."/>
            <person name="Grigoriev I.V."/>
            <person name="Mortensen U.H."/>
            <person name="Andersen M.R."/>
            <person name="Baker S.E."/>
        </authorList>
    </citation>
    <scope>NUCLEOTIDE SEQUENCE</scope>
    <source>
        <strain evidence="1">CBS 115574</strain>
    </source>
</reference>
<accession>A0ACD1IHV7</accession>
<evidence type="ECO:0000313" key="1">
    <source>
        <dbReference type="EMBL" id="RAK90216.1"/>
    </source>
</evidence>